<reference evidence="3 5" key="2">
    <citation type="journal article" date="2019" name="Sci. Transl. Med.">
        <title>Quorum sensing between bacterial species on the skin protects against epidermal injury in atopic dermatitis.</title>
        <authorList>
            <person name="Williams M.R."/>
        </authorList>
    </citation>
    <scope>NUCLEOTIDE SEQUENCE [LARGE SCALE GENOMIC DNA]</scope>
    <source>
        <strain evidence="3 5">E7</strain>
    </source>
</reference>
<proteinExistence type="predicted"/>
<dbReference type="NCBIfam" id="TIGR01549">
    <property type="entry name" value="HAD-SF-IA-v1"/>
    <property type="match status" value="1"/>
</dbReference>
<dbReference type="EMBL" id="SCHB01000008">
    <property type="protein sequence ID" value="TBW70983.1"/>
    <property type="molecule type" value="Genomic_DNA"/>
</dbReference>
<evidence type="ECO:0000313" key="3">
    <source>
        <dbReference type="EMBL" id="TBW70983.1"/>
    </source>
</evidence>
<dbReference type="CDD" id="cd16416">
    <property type="entry name" value="HAD_BsYqeG-like"/>
    <property type="match status" value="1"/>
</dbReference>
<sequence length="175" mass="20022">MGIIKKYFMPNSYVKSVFEIDIDKLAKSGVKGIITDLDNTLVGWDVKTPTIEIKEWFRKASEAGITITIVSNNNEQRVASFSKDLDVDFIFKARKPMGKAFKKALKYMNIQAEEAVVVGDQMLTDVFGGNRNGLYTIMVVPVKRTDGFITKFNRIIERRLLNHFKNKGYISWEEN</sequence>
<accession>A0A133Q2B1</accession>
<dbReference type="Proteomes" id="UP000070063">
    <property type="component" value="Unassembled WGS sequence"/>
</dbReference>
<dbReference type="GO" id="GO:0005737">
    <property type="term" value="C:cytoplasm"/>
    <property type="evidence" value="ECO:0007669"/>
    <property type="project" value="TreeGrafter"/>
</dbReference>
<dbReference type="EMBL" id="CP041722">
    <property type="protein sequence ID" value="QEX38781.1"/>
    <property type="molecule type" value="Genomic_DNA"/>
</dbReference>
<dbReference type="PANTHER" id="PTHR19288:SF25">
    <property type="entry name" value="PHOSPHATIDYLGLYCEROPHOSPHATASE GEP4, MITOCHONDRIAL"/>
    <property type="match status" value="1"/>
</dbReference>
<evidence type="ECO:0000313" key="1">
    <source>
        <dbReference type="EMBL" id="KXA37006.1"/>
    </source>
</evidence>
<evidence type="ECO:0000313" key="2">
    <source>
        <dbReference type="EMBL" id="QEX38781.1"/>
    </source>
</evidence>
<dbReference type="InterPro" id="IPR006549">
    <property type="entry name" value="HAD-SF_hydro_IIIA"/>
</dbReference>
<dbReference type="Gene3D" id="3.40.50.1000">
    <property type="entry name" value="HAD superfamily/HAD-like"/>
    <property type="match status" value="1"/>
</dbReference>
<dbReference type="InterPro" id="IPR023214">
    <property type="entry name" value="HAD_sf"/>
</dbReference>
<dbReference type="EMBL" id="LRQI01000079">
    <property type="protein sequence ID" value="KXA37006.1"/>
    <property type="molecule type" value="Genomic_DNA"/>
</dbReference>
<dbReference type="FunFam" id="3.40.50.1000:FF:000067">
    <property type="entry name" value="HAD phosphatase, family IIIA"/>
    <property type="match status" value="1"/>
</dbReference>
<name>A0A133Q2B1_STALU</name>
<dbReference type="InterPro" id="IPR006439">
    <property type="entry name" value="HAD-SF_hydro_IA"/>
</dbReference>
<reference evidence="2 6" key="3">
    <citation type="submission" date="2019-07" db="EMBL/GenBank/DDBJ databases">
        <title>Comparative genome analysis of staphylococcus lugdunensis shows clonal complex-dependent diversity of the putative virulence factor, ess/type vii locus.</title>
        <authorList>
            <person name="Lebeurre J."/>
            <person name="Dahyot S."/>
            <person name="Diene S."/>
            <person name="Paulay A."/>
            <person name="Aubourg M."/>
            <person name="Argemi X."/>
            <person name="Giard J.-C."/>
            <person name="Tournier I."/>
            <person name="Francois P."/>
            <person name="Pestel-Caron M."/>
        </authorList>
    </citation>
    <scope>NUCLEOTIDE SEQUENCE [LARGE SCALE GENOMIC DNA]</scope>
    <source>
        <strain evidence="2 6">SL13</strain>
    </source>
</reference>
<dbReference type="STRING" id="28035.B6N84_06330"/>
<dbReference type="GO" id="GO:0008962">
    <property type="term" value="F:phosphatidylglycerophosphatase activity"/>
    <property type="evidence" value="ECO:0007669"/>
    <property type="project" value="InterPro"/>
</dbReference>
<dbReference type="Proteomes" id="UP000293637">
    <property type="component" value="Unassembled WGS sequence"/>
</dbReference>
<evidence type="ECO:0000313" key="6">
    <source>
        <dbReference type="Proteomes" id="UP000325462"/>
    </source>
</evidence>
<dbReference type="PANTHER" id="PTHR19288">
    <property type="entry name" value="4-NITROPHENYLPHOSPHATASE-RELATED"/>
    <property type="match status" value="1"/>
</dbReference>
<dbReference type="NCBIfam" id="TIGR01662">
    <property type="entry name" value="HAD-SF-IIIA"/>
    <property type="match status" value="1"/>
</dbReference>
<dbReference type="AlphaFoldDB" id="A0A133Q2B1"/>
<dbReference type="Pfam" id="PF00702">
    <property type="entry name" value="Hydrolase"/>
    <property type="match status" value="1"/>
</dbReference>
<keyword evidence="6" id="KW-1185">Reference proteome</keyword>
<dbReference type="InterPro" id="IPR036412">
    <property type="entry name" value="HAD-like_sf"/>
</dbReference>
<dbReference type="OMA" id="ETDKWNT"/>
<organism evidence="3 5">
    <name type="scientific">Staphylococcus lugdunensis</name>
    <dbReference type="NCBI Taxonomy" id="28035"/>
    <lineage>
        <taxon>Bacteria</taxon>
        <taxon>Bacillati</taxon>
        <taxon>Bacillota</taxon>
        <taxon>Bacilli</taxon>
        <taxon>Bacillales</taxon>
        <taxon>Staphylococcaceae</taxon>
        <taxon>Staphylococcus</taxon>
    </lineage>
</organism>
<reference evidence="1 4" key="1">
    <citation type="submission" date="2016-01" db="EMBL/GenBank/DDBJ databases">
        <authorList>
            <person name="Mitreva M."/>
            <person name="Pepin K.H."/>
            <person name="Mihindukulasuriya K.A."/>
            <person name="Fulton R."/>
            <person name="Fronick C."/>
            <person name="O'Laughlin M."/>
            <person name="Miner T."/>
            <person name="Herter B."/>
            <person name="Rosa B.A."/>
            <person name="Cordes M."/>
            <person name="Tomlinson C."/>
            <person name="Wollam A."/>
            <person name="Palsikar V.B."/>
            <person name="Mardis E.R."/>
            <person name="Wilson R.K."/>
        </authorList>
    </citation>
    <scope>NUCLEOTIDE SEQUENCE [LARGE SCALE GENOMIC DNA]</scope>
    <source>
        <strain evidence="1 4">MJR7738</strain>
    </source>
</reference>
<evidence type="ECO:0000313" key="5">
    <source>
        <dbReference type="Proteomes" id="UP000293637"/>
    </source>
</evidence>
<protein>
    <submittedName>
        <fullName evidence="1">HAD phosphatase, family IIIA</fullName>
    </submittedName>
    <submittedName>
        <fullName evidence="3">YqeG family HAD IIIA-type phosphatase</fullName>
    </submittedName>
</protein>
<dbReference type="SUPFAM" id="SSF56784">
    <property type="entry name" value="HAD-like"/>
    <property type="match status" value="1"/>
</dbReference>
<gene>
    <name evidence="3" type="ORF">EQ812_10620</name>
    <name evidence="2" type="ORF">FO454_07760</name>
    <name evidence="1" type="ORF">HMPREF3225_01959</name>
</gene>
<dbReference type="Proteomes" id="UP000325462">
    <property type="component" value="Chromosome"/>
</dbReference>
<dbReference type="InterPro" id="IPR010021">
    <property type="entry name" value="PGPP1/Gep4"/>
</dbReference>
<dbReference type="eggNOG" id="COG2179">
    <property type="taxonomic scope" value="Bacteria"/>
</dbReference>
<dbReference type="GeneID" id="58089610"/>
<dbReference type="RefSeq" id="WP_002458961.1">
    <property type="nucleotide sequence ID" value="NZ_AP021848.1"/>
</dbReference>
<evidence type="ECO:0000313" key="4">
    <source>
        <dbReference type="Proteomes" id="UP000070063"/>
    </source>
</evidence>
<dbReference type="NCBIfam" id="TIGR01668">
    <property type="entry name" value="YqeG_hyp_ppase"/>
    <property type="match status" value="1"/>
</dbReference>